<dbReference type="PANTHER" id="PTHR33447">
    <property type="entry name" value="GLUTATHIONE GAMMA-GLUTAMYLCYSTEINYLTRANSFERASE"/>
    <property type="match status" value="1"/>
</dbReference>
<evidence type="ECO:0000313" key="7">
    <source>
        <dbReference type="Proteomes" id="UP000054498"/>
    </source>
</evidence>
<dbReference type="InterPro" id="IPR038765">
    <property type="entry name" value="Papain-like_cys_pep_sf"/>
</dbReference>
<dbReference type="GeneID" id="25735544"/>
<feature type="domain" description="Peptidase C83" evidence="5">
    <location>
        <begin position="1"/>
        <end position="131"/>
    </location>
</feature>
<dbReference type="EC" id="2.3.2.15" evidence="1"/>
<name>A0A0D2MY60_9CHLO</name>
<sequence length="147" mass="15383">MTADDVKKGGMTLAQLSALLSSHNNVSAQATHASDLPLDAFRKLLRTNVASPSDRLLVNYNRPEVGQQGGGHISPVAAYSQLTDRALVMDVARYRYPASWVAVPDLWRAALAVDSASGLSRGVVVVRAAGGGGVVAQAPVHAVVGRR</sequence>
<dbReference type="OrthoDB" id="448954at2759"/>
<dbReference type="InterPro" id="IPR038156">
    <property type="entry name" value="PCS_N_sf"/>
</dbReference>
<keyword evidence="4" id="KW-0479">Metal-binding</keyword>
<dbReference type="GO" id="GO:0046938">
    <property type="term" value="P:phytochelatin biosynthetic process"/>
    <property type="evidence" value="ECO:0007669"/>
    <property type="project" value="InterPro"/>
</dbReference>
<evidence type="ECO:0000256" key="2">
    <source>
        <dbReference type="ARBA" id="ARBA00022539"/>
    </source>
</evidence>
<evidence type="ECO:0000256" key="1">
    <source>
        <dbReference type="ARBA" id="ARBA00012468"/>
    </source>
</evidence>
<dbReference type="AlphaFoldDB" id="A0A0D2MY60"/>
<evidence type="ECO:0000313" key="6">
    <source>
        <dbReference type="EMBL" id="KIZ05292.1"/>
    </source>
</evidence>
<evidence type="ECO:0000256" key="3">
    <source>
        <dbReference type="ARBA" id="ARBA00022679"/>
    </source>
</evidence>
<dbReference type="RefSeq" id="XP_013904311.1">
    <property type="nucleotide sequence ID" value="XM_014048857.1"/>
</dbReference>
<keyword evidence="7" id="KW-1185">Reference proteome</keyword>
<proteinExistence type="predicted"/>
<dbReference type="SUPFAM" id="SSF54001">
    <property type="entry name" value="Cysteine proteinases"/>
    <property type="match status" value="1"/>
</dbReference>
<organism evidence="6 7">
    <name type="scientific">Monoraphidium neglectum</name>
    <dbReference type="NCBI Taxonomy" id="145388"/>
    <lineage>
        <taxon>Eukaryota</taxon>
        <taxon>Viridiplantae</taxon>
        <taxon>Chlorophyta</taxon>
        <taxon>core chlorophytes</taxon>
        <taxon>Chlorophyceae</taxon>
        <taxon>CS clade</taxon>
        <taxon>Sphaeropleales</taxon>
        <taxon>Selenastraceae</taxon>
        <taxon>Monoraphidium</taxon>
    </lineage>
</organism>
<dbReference type="PROSITE" id="PS51443">
    <property type="entry name" value="PCS"/>
    <property type="match status" value="1"/>
</dbReference>
<dbReference type="EMBL" id="KK100529">
    <property type="protein sequence ID" value="KIZ05292.1"/>
    <property type="molecule type" value="Genomic_DNA"/>
</dbReference>
<dbReference type="InterPro" id="IPR040409">
    <property type="entry name" value="PCS-like"/>
</dbReference>
<dbReference type="GO" id="GO:0010038">
    <property type="term" value="P:response to metal ion"/>
    <property type="evidence" value="ECO:0007669"/>
    <property type="project" value="InterPro"/>
</dbReference>
<dbReference type="PANTHER" id="PTHR33447:SF20">
    <property type="entry name" value="GLUTATHIONE GAMMA-GLUTAMYLCYSTEINYLTRANSFERASE"/>
    <property type="match status" value="1"/>
</dbReference>
<dbReference type="KEGG" id="mng:MNEG_2666"/>
<dbReference type="GO" id="GO:0016756">
    <property type="term" value="F:glutathione gamma-glutamylcysteinyltransferase activity"/>
    <property type="evidence" value="ECO:0007669"/>
    <property type="project" value="UniProtKB-EC"/>
</dbReference>
<protein>
    <recommendedName>
        <fullName evidence="1">glutathione gamma-glutamylcysteinyltransferase</fullName>
        <ecNumber evidence="1">2.3.2.15</ecNumber>
    </recommendedName>
</protein>
<accession>A0A0D2MY60</accession>
<evidence type="ECO:0000256" key="4">
    <source>
        <dbReference type="ARBA" id="ARBA00022723"/>
    </source>
</evidence>
<evidence type="ECO:0000259" key="5">
    <source>
        <dbReference type="PROSITE" id="PS51443"/>
    </source>
</evidence>
<dbReference type="Pfam" id="PF05023">
    <property type="entry name" value="Phytochelatin"/>
    <property type="match status" value="1"/>
</dbReference>
<dbReference type="Gene3D" id="3.90.70.30">
    <property type="entry name" value="Phytochelatin synthase, N-terminal domain"/>
    <property type="match status" value="1"/>
</dbReference>
<dbReference type="Proteomes" id="UP000054498">
    <property type="component" value="Unassembled WGS sequence"/>
</dbReference>
<keyword evidence="3" id="KW-0808">Transferase</keyword>
<dbReference type="InterPro" id="IPR007719">
    <property type="entry name" value="PCS_N"/>
</dbReference>
<keyword evidence="2" id="KW-0104">Cadmium</keyword>
<reference evidence="6 7" key="1">
    <citation type="journal article" date="2013" name="BMC Genomics">
        <title>Reconstruction of the lipid metabolism for the microalga Monoraphidium neglectum from its genome sequence reveals characteristics suitable for biofuel production.</title>
        <authorList>
            <person name="Bogen C."/>
            <person name="Al-Dilaimi A."/>
            <person name="Albersmeier A."/>
            <person name="Wichmann J."/>
            <person name="Grundmann M."/>
            <person name="Rupp O."/>
            <person name="Lauersen K.J."/>
            <person name="Blifernez-Klassen O."/>
            <person name="Kalinowski J."/>
            <person name="Goesmann A."/>
            <person name="Mussgnug J.H."/>
            <person name="Kruse O."/>
        </authorList>
    </citation>
    <scope>NUCLEOTIDE SEQUENCE [LARGE SCALE GENOMIC DNA]</scope>
    <source>
        <strain evidence="6 7">SAG 48.87</strain>
    </source>
</reference>
<dbReference type="GO" id="GO:0046872">
    <property type="term" value="F:metal ion binding"/>
    <property type="evidence" value="ECO:0007669"/>
    <property type="project" value="UniProtKB-KW"/>
</dbReference>
<gene>
    <name evidence="6" type="ORF">MNEG_2666</name>
</gene>